<dbReference type="KEGG" id="cdep:91085614"/>
<dbReference type="GeneID" id="91085614"/>
<dbReference type="RefSeq" id="XP_066066940.1">
    <property type="nucleotide sequence ID" value="XM_066210843.1"/>
</dbReference>
<reference evidence="1" key="2">
    <citation type="journal article" date="2022" name="Elife">
        <title>Obligate sexual reproduction of a homothallic fungus closely related to the Cryptococcus pathogenic species complex.</title>
        <authorList>
            <person name="Passer A.R."/>
            <person name="Clancey S.A."/>
            <person name="Shea T."/>
            <person name="David-Palma M."/>
            <person name="Averette A.F."/>
            <person name="Boekhout T."/>
            <person name="Porcel B.M."/>
            <person name="Nowrousian M."/>
            <person name="Cuomo C.A."/>
            <person name="Sun S."/>
            <person name="Heitman J."/>
            <person name="Coelho M.A."/>
        </authorList>
    </citation>
    <scope>NUCLEOTIDE SEQUENCE</scope>
    <source>
        <strain evidence="1">CBS 7841</strain>
    </source>
</reference>
<dbReference type="AlphaFoldDB" id="A0AAJ8JPS7"/>
<dbReference type="SUPFAM" id="SSF52266">
    <property type="entry name" value="SGNH hydrolase"/>
    <property type="match status" value="1"/>
</dbReference>
<organism evidence="1 2">
    <name type="scientific">Cryptococcus depauperatus CBS 7841</name>
    <dbReference type="NCBI Taxonomy" id="1295531"/>
    <lineage>
        <taxon>Eukaryota</taxon>
        <taxon>Fungi</taxon>
        <taxon>Dikarya</taxon>
        <taxon>Basidiomycota</taxon>
        <taxon>Agaricomycotina</taxon>
        <taxon>Tremellomycetes</taxon>
        <taxon>Tremellales</taxon>
        <taxon>Cryptococcaceae</taxon>
        <taxon>Cryptococcus</taxon>
    </lineage>
</organism>
<accession>A0AAJ8JPS7</accession>
<sequence length="443" mass="50102">MSRCMGSVLARQNQSYMTVQPRGCSMCEMDAELCRELGKERLERSLAYSGSNRRLRRALAKLRRGQTINIGAVGGSVTKGFGLDQEKEPYWPDTPTNFHRIVFDHLVSLYPAPNGVKTGESGKEEDKHGYINGGLGGLGTDYFSLCWREHVPDDLDIVFVEQAINDEVLLDLPNKPAVVNFHVFALMFNTVTNGGDLHQGIAQFYDLPILSLRNAVLNDIYRNESMIRDFFFVNSKGAVDTRHISRYSHSLLGRIGSAYMDSQLCEMDRYEASLSEPNSMTIDELYPVEPIPRMQLHMKYDSDTVLPMIKPQCFSADGKKHPLAPIDNKGWRKWNWKGKNYLIADQPGSRVSFSLTSRLGGIEIHYLRSYQYHLGSASCWVDHDKAKAVRLDGYWREPFNLGRAAIIRDDLEPGEHTLTCELLNHTADPEGGKEFRLIAVMSI</sequence>
<keyword evidence="2" id="KW-1185">Reference proteome</keyword>
<dbReference type="PANTHER" id="PTHR34407:SF1">
    <property type="entry name" value="SGNH HYDROLASE-TYPE ESTERASE DOMAIN-CONTAINING PROTEIN"/>
    <property type="match status" value="1"/>
</dbReference>
<dbReference type="EMBL" id="CP143785">
    <property type="protein sequence ID" value="WVN86240.1"/>
    <property type="molecule type" value="Genomic_DNA"/>
</dbReference>
<dbReference type="Proteomes" id="UP000094043">
    <property type="component" value="Chromosome 2"/>
</dbReference>
<protein>
    <submittedName>
        <fullName evidence="1">Uncharacterized protein</fullName>
    </submittedName>
</protein>
<gene>
    <name evidence="1" type="ORF">L203_101401</name>
</gene>
<proteinExistence type="predicted"/>
<name>A0AAJ8JPS7_9TREE</name>
<reference evidence="1" key="1">
    <citation type="submission" date="2016-06" db="EMBL/GenBank/DDBJ databases">
        <authorList>
            <person name="Cuomo C."/>
            <person name="Litvintseva A."/>
            <person name="Heitman J."/>
            <person name="Chen Y."/>
            <person name="Sun S."/>
            <person name="Springer D."/>
            <person name="Dromer F."/>
            <person name="Young S."/>
            <person name="Zeng Q."/>
            <person name="Chapman S."/>
            <person name="Gujja S."/>
            <person name="Saif S."/>
            <person name="Birren B."/>
        </authorList>
    </citation>
    <scope>NUCLEOTIDE SEQUENCE</scope>
    <source>
        <strain evidence="1">CBS 7841</strain>
    </source>
</reference>
<dbReference type="PANTHER" id="PTHR34407">
    <property type="entry name" value="EXPRESSED PROTEIN"/>
    <property type="match status" value="1"/>
</dbReference>
<evidence type="ECO:0000313" key="2">
    <source>
        <dbReference type="Proteomes" id="UP000094043"/>
    </source>
</evidence>
<reference evidence="1" key="3">
    <citation type="submission" date="2024-01" db="EMBL/GenBank/DDBJ databases">
        <authorList>
            <person name="Coelho M.A."/>
            <person name="David-Palma M."/>
            <person name="Shea T."/>
            <person name="Sun S."/>
            <person name="Cuomo C.A."/>
            <person name="Heitman J."/>
        </authorList>
    </citation>
    <scope>NUCLEOTIDE SEQUENCE</scope>
    <source>
        <strain evidence="1">CBS 7841</strain>
    </source>
</reference>
<evidence type="ECO:0000313" key="1">
    <source>
        <dbReference type="EMBL" id="WVN86240.1"/>
    </source>
</evidence>